<dbReference type="GeneID" id="54301075"/>
<comment type="similarity">
    <text evidence="1">Belongs to the TMEM53 family.</text>
</comment>
<keyword evidence="10" id="KW-1185">Reference proteome</keyword>
<keyword evidence="4 8" id="KW-0472">Membrane</keyword>
<protein>
    <recommendedName>
        <fullName evidence="11">Indole-diterpene biosynthesis protein PaxU</fullName>
    </recommendedName>
</protein>
<dbReference type="GO" id="GO:0005640">
    <property type="term" value="C:nuclear outer membrane"/>
    <property type="evidence" value="ECO:0007669"/>
    <property type="project" value="UniProtKB-SubCell"/>
</dbReference>
<feature type="region of interest" description="Disordered" evidence="7">
    <location>
        <begin position="1"/>
        <end position="22"/>
    </location>
</feature>
<keyword evidence="2 8" id="KW-0812">Transmembrane</keyword>
<evidence type="ECO:0000256" key="5">
    <source>
        <dbReference type="ARBA" id="ARBA00023242"/>
    </source>
</evidence>
<evidence type="ECO:0008006" key="11">
    <source>
        <dbReference type="Google" id="ProtNLM"/>
    </source>
</evidence>
<dbReference type="InterPro" id="IPR008547">
    <property type="entry name" value="DUF829_TMEM53"/>
</dbReference>
<evidence type="ECO:0000313" key="10">
    <source>
        <dbReference type="Proteomes" id="UP000799438"/>
    </source>
</evidence>
<feature type="region of interest" description="Disordered" evidence="7">
    <location>
        <begin position="41"/>
        <end position="60"/>
    </location>
</feature>
<dbReference type="EMBL" id="ML995486">
    <property type="protein sequence ID" value="KAF2141637.1"/>
    <property type="molecule type" value="Genomic_DNA"/>
</dbReference>
<reference evidence="9" key="1">
    <citation type="journal article" date="2020" name="Stud. Mycol.">
        <title>101 Dothideomycetes genomes: a test case for predicting lifestyles and emergence of pathogens.</title>
        <authorList>
            <person name="Haridas S."/>
            <person name="Albert R."/>
            <person name="Binder M."/>
            <person name="Bloem J."/>
            <person name="Labutti K."/>
            <person name="Salamov A."/>
            <person name="Andreopoulos B."/>
            <person name="Baker S."/>
            <person name="Barry K."/>
            <person name="Bills G."/>
            <person name="Bluhm B."/>
            <person name="Cannon C."/>
            <person name="Castanera R."/>
            <person name="Culley D."/>
            <person name="Daum C."/>
            <person name="Ezra D."/>
            <person name="Gonzalez J."/>
            <person name="Henrissat B."/>
            <person name="Kuo A."/>
            <person name="Liang C."/>
            <person name="Lipzen A."/>
            <person name="Lutzoni F."/>
            <person name="Magnuson J."/>
            <person name="Mondo S."/>
            <person name="Nolan M."/>
            <person name="Ohm R."/>
            <person name="Pangilinan J."/>
            <person name="Park H.-J."/>
            <person name="Ramirez L."/>
            <person name="Alfaro M."/>
            <person name="Sun H."/>
            <person name="Tritt A."/>
            <person name="Yoshinaga Y."/>
            <person name="Zwiers L.-H."/>
            <person name="Turgeon B."/>
            <person name="Goodwin S."/>
            <person name="Spatafora J."/>
            <person name="Crous P."/>
            <person name="Grigoriev I."/>
        </authorList>
    </citation>
    <scope>NUCLEOTIDE SEQUENCE</scope>
    <source>
        <strain evidence="9">CBS 121167</strain>
    </source>
</reference>
<sequence length="345" mass="36373">MPRTPPPSPGAQKEKAAPPHPHPLAAFTRLAPTAYLYTPAPCTSTTSTNPNPTTTTTTSHQPPALILLATWYAAAPAHIAKYAAQYRALYPRTPQLLLTSTLADATWRPRGAQERGLRDVVGVARGVVAEAEAERGCRGRGGKSGGIVVHAFSNGGALTACAFARAWRGGECAGEEREGAGKAKKAGGSRSRSNTALPLRALLLDSTPGRPSIRRGAAALAAAFGGLTRILLLAALYPAFALLYLLTRLPRVSDPITRVRQELLDDSLFARAAPRCYFFSGEDEMVGWEDVVAHAGEARGLRCGLGAGGVGVREVRFEGSGHVRHAVVGAERYWEAVRGVVGGVE</sequence>
<dbReference type="AlphaFoldDB" id="A0A6A6BFE4"/>
<comment type="subcellular location">
    <subcellularLocation>
        <location evidence="6">Nucleus outer membrane</location>
        <topology evidence="6">Single-pass membrane protein</topology>
    </subcellularLocation>
</comment>
<evidence type="ECO:0000256" key="2">
    <source>
        <dbReference type="ARBA" id="ARBA00022692"/>
    </source>
</evidence>
<dbReference type="Pfam" id="PF05705">
    <property type="entry name" value="DUF829"/>
    <property type="match status" value="1"/>
</dbReference>
<dbReference type="PANTHER" id="PTHR12265">
    <property type="entry name" value="TRANSMEMBRANE PROTEIN 53"/>
    <property type="match status" value="1"/>
</dbReference>
<evidence type="ECO:0000256" key="6">
    <source>
        <dbReference type="ARBA" id="ARBA00034303"/>
    </source>
</evidence>
<dbReference type="PANTHER" id="PTHR12265:SF30">
    <property type="entry name" value="TRANSMEMBRANE PROTEIN 53"/>
    <property type="match status" value="1"/>
</dbReference>
<gene>
    <name evidence="9" type="ORF">K452DRAFT_31274</name>
</gene>
<dbReference type="RefSeq" id="XP_033397349.1">
    <property type="nucleotide sequence ID" value="XM_033543578.1"/>
</dbReference>
<keyword evidence="5" id="KW-0539">Nucleus</keyword>
<evidence type="ECO:0000256" key="8">
    <source>
        <dbReference type="SAM" id="Phobius"/>
    </source>
</evidence>
<dbReference type="SUPFAM" id="SSF53474">
    <property type="entry name" value="alpha/beta-Hydrolases"/>
    <property type="match status" value="1"/>
</dbReference>
<feature type="compositionally biased region" description="Low complexity" evidence="7">
    <location>
        <begin position="43"/>
        <end position="59"/>
    </location>
</feature>
<keyword evidence="3 8" id="KW-1133">Transmembrane helix</keyword>
<organism evidence="9 10">
    <name type="scientific">Aplosporella prunicola CBS 121167</name>
    <dbReference type="NCBI Taxonomy" id="1176127"/>
    <lineage>
        <taxon>Eukaryota</taxon>
        <taxon>Fungi</taxon>
        <taxon>Dikarya</taxon>
        <taxon>Ascomycota</taxon>
        <taxon>Pezizomycotina</taxon>
        <taxon>Dothideomycetes</taxon>
        <taxon>Dothideomycetes incertae sedis</taxon>
        <taxon>Botryosphaeriales</taxon>
        <taxon>Aplosporellaceae</taxon>
        <taxon>Aplosporella</taxon>
    </lineage>
</organism>
<dbReference type="InterPro" id="IPR029058">
    <property type="entry name" value="AB_hydrolase_fold"/>
</dbReference>
<evidence type="ECO:0000256" key="1">
    <source>
        <dbReference type="ARBA" id="ARBA00007387"/>
    </source>
</evidence>
<proteinExistence type="inferred from homology"/>
<name>A0A6A6BFE4_9PEZI</name>
<feature type="transmembrane region" description="Helical" evidence="8">
    <location>
        <begin position="217"/>
        <end position="246"/>
    </location>
</feature>
<evidence type="ECO:0000256" key="7">
    <source>
        <dbReference type="SAM" id="MobiDB-lite"/>
    </source>
</evidence>
<dbReference type="Proteomes" id="UP000799438">
    <property type="component" value="Unassembled WGS sequence"/>
</dbReference>
<accession>A0A6A6BFE4</accession>
<dbReference type="OrthoDB" id="77878at2759"/>
<evidence type="ECO:0000313" key="9">
    <source>
        <dbReference type="EMBL" id="KAF2141637.1"/>
    </source>
</evidence>
<evidence type="ECO:0000256" key="3">
    <source>
        <dbReference type="ARBA" id="ARBA00022989"/>
    </source>
</evidence>
<evidence type="ECO:0000256" key="4">
    <source>
        <dbReference type="ARBA" id="ARBA00023136"/>
    </source>
</evidence>